<proteinExistence type="predicted"/>
<reference evidence="3" key="1">
    <citation type="submission" date="2016-10" db="EMBL/GenBank/DDBJ databases">
        <authorList>
            <person name="Varghese N."/>
            <person name="Submissions S."/>
        </authorList>
    </citation>
    <scope>NUCLEOTIDE SEQUENCE [LARGE SCALE GENOMIC DNA]</scope>
    <source>
        <strain evidence="3">DSM 13234</strain>
    </source>
</reference>
<protein>
    <submittedName>
        <fullName evidence="2">Ribbon-helix-helix domain-containing protein</fullName>
    </submittedName>
</protein>
<dbReference type="Gene3D" id="1.10.3990.20">
    <property type="entry name" value="protein bp1543"/>
    <property type="match status" value="1"/>
</dbReference>
<organism evidence="2 3">
    <name type="scientific">Magnetospirillum fulvum</name>
    <name type="common">Rhodospirillum fulvum</name>
    <dbReference type="NCBI Taxonomy" id="1082"/>
    <lineage>
        <taxon>Bacteria</taxon>
        <taxon>Pseudomonadati</taxon>
        <taxon>Pseudomonadota</taxon>
        <taxon>Alphaproteobacteria</taxon>
        <taxon>Rhodospirillales</taxon>
        <taxon>Rhodospirillaceae</taxon>
        <taxon>Magnetospirillum</taxon>
    </lineage>
</organism>
<keyword evidence="3" id="KW-1185">Reference proteome</keyword>
<evidence type="ECO:0000259" key="1">
    <source>
        <dbReference type="Pfam" id="PF13467"/>
    </source>
</evidence>
<dbReference type="InterPro" id="IPR027373">
    <property type="entry name" value="RHH_dom"/>
</dbReference>
<gene>
    <name evidence="2" type="ORF">SAMN04244559_00939</name>
</gene>
<evidence type="ECO:0000313" key="2">
    <source>
        <dbReference type="EMBL" id="SEH30634.1"/>
    </source>
</evidence>
<dbReference type="AlphaFoldDB" id="A0A1H6H8M5"/>
<dbReference type="InterPro" id="IPR038268">
    <property type="entry name" value="RHH_sf"/>
</dbReference>
<dbReference type="Pfam" id="PF13467">
    <property type="entry name" value="RHH_4"/>
    <property type="match status" value="1"/>
</dbReference>
<dbReference type="RefSeq" id="WP_074766041.1">
    <property type="nucleotide sequence ID" value="NZ_FNWO01000003.1"/>
</dbReference>
<accession>A0A1H6H8M5</accession>
<feature type="domain" description="Ribbon-helix-helix" evidence="1">
    <location>
        <begin position="7"/>
        <end position="72"/>
    </location>
</feature>
<evidence type="ECO:0000313" key="3">
    <source>
        <dbReference type="Proteomes" id="UP000182983"/>
    </source>
</evidence>
<name>A0A1H6H8M5_MAGFU</name>
<dbReference type="Proteomes" id="UP000182983">
    <property type="component" value="Unassembled WGS sequence"/>
</dbReference>
<sequence>MTGQPVQKRSVMIAGHASSVTLEEAFWDELKTIAAQRGQSVNQLVTEIDSGRFGPQSPGSLSSAIRVFVLAWVKAGGPPQ</sequence>
<dbReference type="EMBL" id="FNWO01000003">
    <property type="protein sequence ID" value="SEH30634.1"/>
    <property type="molecule type" value="Genomic_DNA"/>
</dbReference>